<feature type="transmembrane region" description="Helical" evidence="10">
    <location>
        <begin position="85"/>
        <end position="103"/>
    </location>
</feature>
<feature type="domain" description="DUF7134" evidence="13">
    <location>
        <begin position="55"/>
        <end position="172"/>
    </location>
</feature>
<dbReference type="InterPro" id="IPR011712">
    <property type="entry name" value="Sig_transdc_His_kin_sub3_dim/P"/>
</dbReference>
<dbReference type="KEGG" id="aarc:G127AT_07020"/>
<proteinExistence type="predicted"/>
<name>A0A975FPV5_9MICO</name>
<dbReference type="Gene3D" id="1.20.5.1930">
    <property type="match status" value="1"/>
</dbReference>
<dbReference type="InterPro" id="IPR003594">
    <property type="entry name" value="HATPase_dom"/>
</dbReference>
<evidence type="ECO:0000256" key="2">
    <source>
        <dbReference type="ARBA" id="ARBA00012438"/>
    </source>
</evidence>
<evidence type="ECO:0000256" key="9">
    <source>
        <dbReference type="SAM" id="MobiDB-lite"/>
    </source>
</evidence>
<dbReference type="GO" id="GO:0046983">
    <property type="term" value="F:protein dimerization activity"/>
    <property type="evidence" value="ECO:0007669"/>
    <property type="project" value="InterPro"/>
</dbReference>
<dbReference type="EMBL" id="CP071696">
    <property type="protein sequence ID" value="QTX05936.1"/>
    <property type="molecule type" value="Genomic_DNA"/>
</dbReference>
<evidence type="ECO:0000313" key="15">
    <source>
        <dbReference type="Proteomes" id="UP000671914"/>
    </source>
</evidence>
<evidence type="ECO:0000256" key="10">
    <source>
        <dbReference type="SAM" id="Phobius"/>
    </source>
</evidence>
<dbReference type="SUPFAM" id="SSF55874">
    <property type="entry name" value="ATPase domain of HSP90 chaperone/DNA topoisomerase II/histidine kinase"/>
    <property type="match status" value="1"/>
</dbReference>
<keyword evidence="5" id="KW-0547">Nucleotide-binding</keyword>
<evidence type="ECO:0000259" key="13">
    <source>
        <dbReference type="Pfam" id="PF23539"/>
    </source>
</evidence>
<feature type="transmembrane region" description="Helical" evidence="10">
    <location>
        <begin position="197"/>
        <end position="219"/>
    </location>
</feature>
<keyword evidence="10" id="KW-0812">Transmembrane</keyword>
<organism evidence="14 15">
    <name type="scientific">Agromyces archimandritae</name>
    <dbReference type="NCBI Taxonomy" id="2781962"/>
    <lineage>
        <taxon>Bacteria</taxon>
        <taxon>Bacillati</taxon>
        <taxon>Actinomycetota</taxon>
        <taxon>Actinomycetes</taxon>
        <taxon>Micrococcales</taxon>
        <taxon>Microbacteriaceae</taxon>
        <taxon>Agromyces</taxon>
    </lineage>
</organism>
<reference evidence="14" key="1">
    <citation type="submission" date="2021-03" db="EMBL/GenBank/DDBJ databases">
        <title>Agromyces archimandritus sp. nov., isolated from the cockroach Archimandrita tessellata.</title>
        <authorList>
            <person name="Guzman J."/>
            <person name="Ortuzar M."/>
            <person name="Poehlein A."/>
            <person name="Daniel R."/>
            <person name="Trujillo M."/>
            <person name="Vilcinskas A."/>
        </authorList>
    </citation>
    <scope>NUCLEOTIDE SEQUENCE</scope>
    <source>
        <strain evidence="14">G127AT</strain>
    </source>
</reference>
<dbReference type="RefSeq" id="WP_210901392.1">
    <property type="nucleotide sequence ID" value="NZ_CP071696.1"/>
</dbReference>
<evidence type="ECO:0000259" key="12">
    <source>
        <dbReference type="Pfam" id="PF07730"/>
    </source>
</evidence>
<dbReference type="EC" id="2.7.13.3" evidence="2"/>
<keyword evidence="6 14" id="KW-0418">Kinase</keyword>
<comment type="catalytic activity">
    <reaction evidence="1">
        <text>ATP + protein L-histidine = ADP + protein N-phospho-L-histidine.</text>
        <dbReference type="EC" id="2.7.13.3"/>
    </reaction>
</comment>
<dbReference type="Pfam" id="PF02518">
    <property type="entry name" value="HATPase_c"/>
    <property type="match status" value="1"/>
</dbReference>
<feature type="domain" description="Histidine kinase/HSP90-like ATPase" evidence="11">
    <location>
        <begin position="371"/>
        <end position="465"/>
    </location>
</feature>
<keyword evidence="4" id="KW-0808">Transferase</keyword>
<dbReference type="InterPro" id="IPR055558">
    <property type="entry name" value="DUF7134"/>
</dbReference>
<evidence type="ECO:0000256" key="5">
    <source>
        <dbReference type="ARBA" id="ARBA00022741"/>
    </source>
</evidence>
<dbReference type="InterPro" id="IPR050482">
    <property type="entry name" value="Sensor_HK_TwoCompSys"/>
</dbReference>
<dbReference type="Proteomes" id="UP000671914">
    <property type="component" value="Chromosome"/>
</dbReference>
<dbReference type="Pfam" id="PF23539">
    <property type="entry name" value="DUF7134"/>
    <property type="match status" value="1"/>
</dbReference>
<dbReference type="PANTHER" id="PTHR24421:SF10">
    <property type="entry name" value="NITRATE_NITRITE SENSOR PROTEIN NARQ"/>
    <property type="match status" value="1"/>
</dbReference>
<dbReference type="AlphaFoldDB" id="A0A975FPV5"/>
<accession>A0A975FPV5</accession>
<evidence type="ECO:0000256" key="4">
    <source>
        <dbReference type="ARBA" id="ARBA00022679"/>
    </source>
</evidence>
<evidence type="ECO:0000256" key="3">
    <source>
        <dbReference type="ARBA" id="ARBA00022553"/>
    </source>
</evidence>
<dbReference type="Gene3D" id="3.30.565.10">
    <property type="entry name" value="Histidine kinase-like ATPase, C-terminal domain"/>
    <property type="match status" value="1"/>
</dbReference>
<feature type="region of interest" description="Disordered" evidence="9">
    <location>
        <begin position="1"/>
        <end position="35"/>
    </location>
</feature>
<sequence length="507" mass="52048">MAATDSERPAASAPGPHRPAPAVAPDASTAHGAPAAPLVEPGIEWVRPRPGPEGRRRDLWLALVVAGLTTISVLLYRAAGAYDEAPAWAVVLWVAAITLPLALRRVIPEIVLGVVAVAFATGAIAGVGEALFANITLFMAFYAVGAWSTNRLRANIVRGAVTAAMFAWLLIQSAYLSNVDDYLPEIERSGDGPMSPYIAYSLINVLTNLLYFGGAWFFGDNAWRGARTRAALEQRSAELAAERERTRAQAVALERVRIARELHDVVAHHVSVMGVQAGAARFMLERDPAAAAASLEAIEASAREAVDEMQRLLGTLRGGADAGAGGDAASTRGLAQLPELVEQSNAAGLPATFEEVGAARPVPQLAGFSAYRIAQEALTNVRKHAGPAAAAEVRVRYTADAFEVEIVNTGQVRADAAGGAAESALSNGAGLGQIGMRERVAAAGGTIELGPRARGGYRVRARFPAPGAAPGGGTAGAAPSSAPAGDAESGGTAGGAAPAASTPEEAS</sequence>
<evidence type="ECO:0000259" key="11">
    <source>
        <dbReference type="Pfam" id="PF02518"/>
    </source>
</evidence>
<keyword evidence="15" id="KW-1185">Reference proteome</keyword>
<feature type="region of interest" description="Disordered" evidence="9">
    <location>
        <begin position="462"/>
        <end position="507"/>
    </location>
</feature>
<feature type="transmembrane region" description="Helical" evidence="10">
    <location>
        <begin position="59"/>
        <end position="79"/>
    </location>
</feature>
<protein>
    <recommendedName>
        <fullName evidence="2">histidine kinase</fullName>
        <ecNumber evidence="2">2.7.13.3</ecNumber>
    </recommendedName>
</protein>
<evidence type="ECO:0000256" key="7">
    <source>
        <dbReference type="ARBA" id="ARBA00022840"/>
    </source>
</evidence>
<dbReference type="InterPro" id="IPR036890">
    <property type="entry name" value="HATPase_C_sf"/>
</dbReference>
<keyword evidence="7" id="KW-0067">ATP-binding</keyword>
<evidence type="ECO:0000256" key="1">
    <source>
        <dbReference type="ARBA" id="ARBA00000085"/>
    </source>
</evidence>
<feature type="transmembrane region" description="Helical" evidence="10">
    <location>
        <begin position="156"/>
        <end position="177"/>
    </location>
</feature>
<keyword evidence="10" id="KW-0472">Membrane</keyword>
<evidence type="ECO:0000256" key="6">
    <source>
        <dbReference type="ARBA" id="ARBA00022777"/>
    </source>
</evidence>
<dbReference type="PANTHER" id="PTHR24421">
    <property type="entry name" value="NITRATE/NITRITE SENSOR PROTEIN NARX-RELATED"/>
    <property type="match status" value="1"/>
</dbReference>
<evidence type="ECO:0000256" key="8">
    <source>
        <dbReference type="ARBA" id="ARBA00023012"/>
    </source>
</evidence>
<feature type="transmembrane region" description="Helical" evidence="10">
    <location>
        <begin position="110"/>
        <end position="125"/>
    </location>
</feature>
<feature type="domain" description="Signal transduction histidine kinase subgroup 3 dimerisation and phosphoacceptor" evidence="12">
    <location>
        <begin position="254"/>
        <end position="318"/>
    </location>
</feature>
<dbReference type="Pfam" id="PF07730">
    <property type="entry name" value="HisKA_3"/>
    <property type="match status" value="1"/>
</dbReference>
<evidence type="ECO:0000313" key="14">
    <source>
        <dbReference type="EMBL" id="QTX05936.1"/>
    </source>
</evidence>
<dbReference type="CDD" id="cd16917">
    <property type="entry name" value="HATPase_UhpB-NarQ-NarX-like"/>
    <property type="match status" value="1"/>
</dbReference>
<dbReference type="GO" id="GO:0000155">
    <property type="term" value="F:phosphorelay sensor kinase activity"/>
    <property type="evidence" value="ECO:0007669"/>
    <property type="project" value="InterPro"/>
</dbReference>
<feature type="compositionally biased region" description="Low complexity" evidence="9">
    <location>
        <begin position="476"/>
        <end position="507"/>
    </location>
</feature>
<dbReference type="GO" id="GO:0005524">
    <property type="term" value="F:ATP binding"/>
    <property type="evidence" value="ECO:0007669"/>
    <property type="project" value="UniProtKB-KW"/>
</dbReference>
<gene>
    <name evidence="14" type="ORF">G127AT_07020</name>
</gene>
<dbReference type="GO" id="GO:0016020">
    <property type="term" value="C:membrane"/>
    <property type="evidence" value="ECO:0007669"/>
    <property type="project" value="InterPro"/>
</dbReference>
<feature type="transmembrane region" description="Helical" evidence="10">
    <location>
        <begin position="131"/>
        <end position="149"/>
    </location>
</feature>
<keyword evidence="10" id="KW-1133">Transmembrane helix</keyword>
<keyword evidence="8" id="KW-0902">Two-component regulatory system</keyword>
<keyword evidence="3" id="KW-0597">Phosphoprotein</keyword>